<evidence type="ECO:0000313" key="4">
    <source>
        <dbReference type="Proteomes" id="UP000326241"/>
    </source>
</evidence>
<sequence length="215" mass="24589">MEFATIVQLLTVIGVVAAATKVIRELSFMGKSRLAEEYRVAKEVLKDIEQNPDLPLLVRERGYLAIAGTSTINPADVAYLISLVNPARNLRDYVLSRKYVELDVERHRIDFRPKYRKRFSRIWRKAWSFTLYIVWSAIAMSPLLLIQPMGLEPKFAFWMGITVPVAGFFGVSSLLECLKIIKGEKLVQSQEQHTRRILVAQTPKKPSITRHESTS</sequence>
<evidence type="ECO:0000313" key="5">
    <source>
        <dbReference type="Proteomes" id="UP000327167"/>
    </source>
</evidence>
<keyword evidence="1" id="KW-0812">Transmembrane</keyword>
<keyword evidence="1" id="KW-0472">Membrane</keyword>
<evidence type="ECO:0000313" key="3">
    <source>
        <dbReference type="EMBL" id="VVM81071.1"/>
    </source>
</evidence>
<feature type="transmembrane region" description="Helical" evidence="1">
    <location>
        <begin position="126"/>
        <end position="149"/>
    </location>
</feature>
<dbReference type="Proteomes" id="UP000327167">
    <property type="component" value="Unassembled WGS sequence"/>
</dbReference>
<keyword evidence="1" id="KW-1133">Transmembrane helix</keyword>
<dbReference type="AlphaFoldDB" id="A0A5E6SJW8"/>
<dbReference type="RefSeq" id="WP_150650431.1">
    <property type="nucleotide sequence ID" value="NZ_CABVGZ010000015.1"/>
</dbReference>
<name>A0A5E6SJW8_PSEFL</name>
<dbReference type="EMBL" id="CABVGZ010000015">
    <property type="protein sequence ID" value="VVM72645.1"/>
    <property type="molecule type" value="Genomic_DNA"/>
</dbReference>
<feature type="transmembrane region" description="Helical" evidence="1">
    <location>
        <begin position="155"/>
        <end position="175"/>
    </location>
</feature>
<gene>
    <name evidence="2" type="ORF">PS624_01886</name>
    <name evidence="3" type="ORF">PS655_02316</name>
</gene>
<evidence type="ECO:0000256" key="1">
    <source>
        <dbReference type="SAM" id="Phobius"/>
    </source>
</evidence>
<feature type="transmembrane region" description="Helical" evidence="1">
    <location>
        <begin position="6"/>
        <end position="23"/>
    </location>
</feature>
<accession>A0A5E6SJW8</accession>
<organism evidence="3 5">
    <name type="scientific">Pseudomonas fluorescens</name>
    <dbReference type="NCBI Taxonomy" id="294"/>
    <lineage>
        <taxon>Bacteria</taxon>
        <taxon>Pseudomonadati</taxon>
        <taxon>Pseudomonadota</taxon>
        <taxon>Gammaproteobacteria</taxon>
        <taxon>Pseudomonadales</taxon>
        <taxon>Pseudomonadaceae</taxon>
        <taxon>Pseudomonas</taxon>
    </lineage>
</organism>
<protein>
    <submittedName>
        <fullName evidence="3">Uncharacterized protein</fullName>
    </submittedName>
</protein>
<proteinExistence type="predicted"/>
<dbReference type="EMBL" id="CABVHJ010000006">
    <property type="protein sequence ID" value="VVM81071.1"/>
    <property type="molecule type" value="Genomic_DNA"/>
</dbReference>
<dbReference type="Proteomes" id="UP000326241">
    <property type="component" value="Unassembled WGS sequence"/>
</dbReference>
<evidence type="ECO:0000313" key="2">
    <source>
        <dbReference type="EMBL" id="VVM72645.1"/>
    </source>
</evidence>
<reference evidence="4 5" key="1">
    <citation type="submission" date="2019-09" db="EMBL/GenBank/DDBJ databases">
        <authorList>
            <person name="Chandra G."/>
            <person name="Truman W A."/>
        </authorList>
    </citation>
    <scope>NUCLEOTIDE SEQUENCE [LARGE SCALE GENOMIC DNA]</scope>
    <source>
        <strain evidence="2">PS624</strain>
        <strain evidence="3">PS655</strain>
    </source>
</reference>